<gene>
    <name evidence="6" type="primary">NCL1_46813</name>
    <name evidence="6" type="ORF">TNCT_421971</name>
</gene>
<proteinExistence type="predicted"/>
<feature type="domain" description="RRM" evidence="5">
    <location>
        <begin position="388"/>
        <end position="462"/>
    </location>
</feature>
<keyword evidence="2 3" id="KW-0694">RNA-binding</keyword>
<dbReference type="OrthoDB" id="6437583at2759"/>
<evidence type="ECO:0000313" key="7">
    <source>
        <dbReference type="Proteomes" id="UP000887116"/>
    </source>
</evidence>
<dbReference type="InterPro" id="IPR000504">
    <property type="entry name" value="RRM_dom"/>
</dbReference>
<keyword evidence="7" id="KW-1185">Reference proteome</keyword>
<dbReference type="Pfam" id="PF00076">
    <property type="entry name" value="RRM_1"/>
    <property type="match status" value="3"/>
</dbReference>
<evidence type="ECO:0000256" key="4">
    <source>
        <dbReference type="SAM" id="MobiDB-lite"/>
    </source>
</evidence>
<feature type="domain" description="RRM" evidence="5">
    <location>
        <begin position="473"/>
        <end position="541"/>
    </location>
</feature>
<dbReference type="AlphaFoldDB" id="A0A8X6FYY5"/>
<evidence type="ECO:0000259" key="5">
    <source>
        <dbReference type="PROSITE" id="PS50102"/>
    </source>
</evidence>
<feature type="domain" description="RRM" evidence="5">
    <location>
        <begin position="306"/>
        <end position="374"/>
    </location>
</feature>
<evidence type="ECO:0000256" key="2">
    <source>
        <dbReference type="ARBA" id="ARBA00022884"/>
    </source>
</evidence>
<feature type="compositionally biased region" description="Polar residues" evidence="4">
    <location>
        <begin position="267"/>
        <end position="276"/>
    </location>
</feature>
<dbReference type="InterPro" id="IPR012677">
    <property type="entry name" value="Nucleotide-bd_a/b_plait_sf"/>
</dbReference>
<keyword evidence="1" id="KW-0677">Repeat</keyword>
<sequence length="568" mass="63907">MVQHKKGTSPAKRAQARKSKRAFDVNTGNDSDFDGNSGEEMVEQKTPQTRKSQVTRSMSAKNVKGEVSGKKTPGKTPLKNNSFIGKKQPTPAANGKSAAQEFKGMERNKSMRNKKPQSEEMDDDDFELDMDNGDEEEEELENIQKQSFTKQQKKGVKTPVKGADKSKKPQTPKAKTPKNKIQEKDISEDDDTDKDNESNEDNGQKQIQKQKSSSKQQKKDVKTLKGPGKSKKPQTTKAKNEIQEKDSSEDDDSDEDDDSKDGGQKQIPKQKSNSEQQRNEVKTPLKGADESKEPQTAEGKKDIDIISLFVGNLPLDYTKDELRALSSDITNVVPRGKRCCFLRFASEEKADANYKGLQGKKLKGHLLNIDYMGAKSKNSKNRDEMDLKSLYVGNLPIDVTSAMLKALSSDIKDVHMPPNFKTISYRYAFIRFASEEKADANYETLQGVKLKGQVLKIDYMGQKRWKKASLKELQVHISEIPLSATLEDVSAHFPKAAQVKFSKEFRYAFVKFLKKEDYAEALNLKEIEIDGHKLKIQEVDSSSENMRKNKRTILQGDSPAKKAKFSEN</sequence>
<feature type="compositionally biased region" description="Acidic residues" evidence="4">
    <location>
        <begin position="186"/>
        <end position="200"/>
    </location>
</feature>
<dbReference type="PANTHER" id="PTHR24012">
    <property type="entry name" value="RNA BINDING PROTEIN"/>
    <property type="match status" value="1"/>
</dbReference>
<evidence type="ECO:0000256" key="3">
    <source>
        <dbReference type="PROSITE-ProRule" id="PRU00176"/>
    </source>
</evidence>
<dbReference type="CDD" id="cd00590">
    <property type="entry name" value="RRM_SF"/>
    <property type="match status" value="3"/>
</dbReference>
<dbReference type="Gene3D" id="3.30.70.330">
    <property type="match status" value="3"/>
</dbReference>
<dbReference type="SMART" id="SM00360">
    <property type="entry name" value="RRM"/>
    <property type="match status" value="3"/>
</dbReference>
<feature type="compositionally biased region" description="Low complexity" evidence="4">
    <location>
        <begin position="204"/>
        <end position="215"/>
    </location>
</feature>
<feature type="region of interest" description="Disordered" evidence="4">
    <location>
        <begin position="540"/>
        <end position="568"/>
    </location>
</feature>
<evidence type="ECO:0000313" key="6">
    <source>
        <dbReference type="EMBL" id="GFQ91838.1"/>
    </source>
</evidence>
<dbReference type="EMBL" id="BMAO01023922">
    <property type="protein sequence ID" value="GFQ91838.1"/>
    <property type="molecule type" value="Genomic_DNA"/>
</dbReference>
<feature type="compositionally biased region" description="Acidic residues" evidence="4">
    <location>
        <begin position="247"/>
        <end position="259"/>
    </location>
</feature>
<name>A0A8X6FYY5_TRICU</name>
<feature type="compositionally biased region" description="Acidic residues" evidence="4">
    <location>
        <begin position="119"/>
        <end position="141"/>
    </location>
</feature>
<dbReference type="Proteomes" id="UP000887116">
    <property type="component" value="Unassembled WGS sequence"/>
</dbReference>
<feature type="compositionally biased region" description="Basic and acidic residues" evidence="4">
    <location>
        <begin position="277"/>
        <end position="298"/>
    </location>
</feature>
<protein>
    <submittedName>
        <fullName evidence="6">Multiple RNA-binding domain-containing protein 1</fullName>
    </submittedName>
</protein>
<organism evidence="6 7">
    <name type="scientific">Trichonephila clavata</name>
    <name type="common">Joro spider</name>
    <name type="synonym">Nephila clavata</name>
    <dbReference type="NCBI Taxonomy" id="2740835"/>
    <lineage>
        <taxon>Eukaryota</taxon>
        <taxon>Metazoa</taxon>
        <taxon>Ecdysozoa</taxon>
        <taxon>Arthropoda</taxon>
        <taxon>Chelicerata</taxon>
        <taxon>Arachnida</taxon>
        <taxon>Araneae</taxon>
        <taxon>Araneomorphae</taxon>
        <taxon>Entelegynae</taxon>
        <taxon>Araneoidea</taxon>
        <taxon>Nephilidae</taxon>
        <taxon>Trichonephila</taxon>
    </lineage>
</organism>
<dbReference type="GO" id="GO:0003723">
    <property type="term" value="F:RNA binding"/>
    <property type="evidence" value="ECO:0007669"/>
    <property type="project" value="UniProtKB-UniRule"/>
</dbReference>
<accession>A0A8X6FYY5</accession>
<dbReference type="PROSITE" id="PS50102">
    <property type="entry name" value="RRM"/>
    <property type="match status" value="3"/>
</dbReference>
<reference evidence="6" key="1">
    <citation type="submission" date="2020-07" db="EMBL/GenBank/DDBJ databases">
        <title>Multicomponent nature underlies the extraordinary mechanical properties of spider dragline silk.</title>
        <authorList>
            <person name="Kono N."/>
            <person name="Nakamura H."/>
            <person name="Mori M."/>
            <person name="Yoshida Y."/>
            <person name="Ohtoshi R."/>
            <person name="Malay A.D."/>
            <person name="Moran D.A.P."/>
            <person name="Tomita M."/>
            <person name="Numata K."/>
            <person name="Arakawa K."/>
        </authorList>
    </citation>
    <scope>NUCLEOTIDE SEQUENCE</scope>
</reference>
<feature type="region of interest" description="Disordered" evidence="4">
    <location>
        <begin position="1"/>
        <end position="298"/>
    </location>
</feature>
<evidence type="ECO:0000256" key="1">
    <source>
        <dbReference type="ARBA" id="ARBA00022737"/>
    </source>
</evidence>
<comment type="caution">
    <text evidence="6">The sequence shown here is derived from an EMBL/GenBank/DDBJ whole genome shotgun (WGS) entry which is preliminary data.</text>
</comment>
<dbReference type="SUPFAM" id="SSF54928">
    <property type="entry name" value="RNA-binding domain, RBD"/>
    <property type="match status" value="2"/>
</dbReference>
<dbReference type="InterPro" id="IPR035979">
    <property type="entry name" value="RBD_domain_sf"/>
</dbReference>
<feature type="compositionally biased region" description="Polar residues" evidence="4">
    <location>
        <begin position="45"/>
        <end position="60"/>
    </location>
</feature>